<organism evidence="2 3">
    <name type="scientific">Thermotoga maritima (strain ATCC 43589 / DSM 3109 / JCM 10099 / NBRC 100826 / MSB8)</name>
    <dbReference type="NCBI Taxonomy" id="243274"/>
    <lineage>
        <taxon>Bacteria</taxon>
        <taxon>Thermotogati</taxon>
        <taxon>Thermotogota</taxon>
        <taxon>Thermotogae</taxon>
        <taxon>Thermotogales</taxon>
        <taxon>Thermotogaceae</taxon>
        <taxon>Thermotoga</taxon>
    </lineage>
</organism>
<dbReference type="PIR" id="G72353">
    <property type="entry name" value="G72353"/>
</dbReference>
<dbReference type="KEGG" id="tmi:THEMA_01490"/>
<dbReference type="GO" id="GO:0003700">
    <property type="term" value="F:DNA-binding transcription factor activity"/>
    <property type="evidence" value="ECO:0007669"/>
    <property type="project" value="InterPro"/>
</dbReference>
<accession>Q9WZA2</accession>
<dbReference type="DNASU" id="897731"/>
<dbReference type="InterPro" id="IPR007627">
    <property type="entry name" value="RNA_pol_sigma70_r2"/>
</dbReference>
<dbReference type="RefSeq" id="WP_004081164.1">
    <property type="nucleotide sequence ID" value="NC_000853.1"/>
</dbReference>
<feature type="domain" description="RNA polymerase sigma-70 region 2" evidence="1">
    <location>
        <begin position="19"/>
        <end position="86"/>
    </location>
</feature>
<sequence>MPKRNTKKLKDEELTIDELYERYQNEIRKKAGFFFEKFREKISSFEDLYQAICSIFCYARKTWNKDKGSFSAHLKSTINRKVIDLIQGIPLPGCSDAPFDILKTEYKSRCELMDFEEENL</sequence>
<dbReference type="Pfam" id="PF04542">
    <property type="entry name" value="Sigma70_r2"/>
    <property type="match status" value="1"/>
</dbReference>
<reference evidence="2 3" key="1">
    <citation type="journal article" date="1999" name="Nature">
        <title>Evidence for lateral gene transfer between Archaea and Bacteria from genome sequence of Thermotoga maritima.</title>
        <authorList>
            <person name="Nelson K.E."/>
            <person name="Clayton R.A."/>
            <person name="Gill S.R."/>
            <person name="Gwinn M.L."/>
            <person name="Dodson R.J."/>
            <person name="Haft D.H."/>
            <person name="Hickey E.K."/>
            <person name="Peterson J.D."/>
            <person name="Nelson W.C."/>
            <person name="Ketchum K.A."/>
            <person name="McDonald L."/>
            <person name="Utterback T.R."/>
            <person name="Malek J.A."/>
            <person name="Linher K.D."/>
            <person name="Garrett M.M."/>
            <person name="Stewart A.M."/>
            <person name="Cotton M.D."/>
            <person name="Pratt M.S."/>
            <person name="Phillips C.A."/>
            <person name="Richardson D."/>
            <person name="Heidelberg J."/>
            <person name="Sutton G.G."/>
            <person name="Fleischmann R.D."/>
            <person name="White O."/>
            <person name="Salzberg S.L."/>
            <person name="Smith H.O."/>
            <person name="Venter J.C."/>
            <person name="Fraser C.M."/>
        </authorList>
    </citation>
    <scope>NUCLEOTIDE SEQUENCE [LARGE SCALE GENOMIC DNA]</scope>
    <source>
        <strain evidence="3">ATCC 43589 / DSM 3109 / JCM 10099 / NBRC 100826 / MSB8</strain>
    </source>
</reference>
<dbReference type="KEGG" id="tmw:THMA_0650"/>
<dbReference type="AlphaFoldDB" id="Q9WZA2"/>
<dbReference type="Proteomes" id="UP000008183">
    <property type="component" value="Chromosome"/>
</dbReference>
<dbReference type="InParanoid" id="Q9WZA2"/>
<accession>G4FDI9</accession>
<dbReference type="KEGG" id="tma:TM0634"/>
<keyword evidence="3" id="KW-1185">Reference proteome</keyword>
<dbReference type="EnsemblBacteria" id="AAD35718">
    <property type="protein sequence ID" value="AAD35718"/>
    <property type="gene ID" value="TM_0634"/>
</dbReference>
<gene>
    <name evidence="2" type="ordered locus">TM_0634</name>
</gene>
<dbReference type="PaxDb" id="243274-THEMA_01490"/>
<name>Q9WZA2_THEMA</name>
<evidence type="ECO:0000259" key="1">
    <source>
        <dbReference type="Pfam" id="PF04542"/>
    </source>
</evidence>
<evidence type="ECO:0000313" key="3">
    <source>
        <dbReference type="Proteomes" id="UP000008183"/>
    </source>
</evidence>
<dbReference type="KEGG" id="tmm:Tmari_0635"/>
<dbReference type="GO" id="GO:0006352">
    <property type="term" value="P:DNA-templated transcription initiation"/>
    <property type="evidence" value="ECO:0007669"/>
    <property type="project" value="InterPro"/>
</dbReference>
<dbReference type="PATRIC" id="fig|243274.17.peg.636"/>
<evidence type="ECO:0000313" key="2">
    <source>
        <dbReference type="EMBL" id="AAD35718.1"/>
    </source>
</evidence>
<protein>
    <recommendedName>
        <fullName evidence="1">RNA polymerase sigma-70 region 2 domain-containing protein</fullName>
    </recommendedName>
</protein>
<dbReference type="SMR" id="Q9WZA2"/>
<dbReference type="EMBL" id="AE000512">
    <property type="protein sequence ID" value="AAD35718.1"/>
    <property type="molecule type" value="Genomic_DNA"/>
</dbReference>
<dbReference type="OrthoDB" id="37736at2"/>
<proteinExistence type="predicted"/>